<dbReference type="STRING" id="1123062.SAMN02745775_10364"/>
<feature type="domain" description="Lytic transglycosylase MltA" evidence="6">
    <location>
        <begin position="131"/>
        <end position="288"/>
    </location>
</feature>
<dbReference type="GO" id="GO:0019867">
    <property type="term" value="C:outer membrane"/>
    <property type="evidence" value="ECO:0007669"/>
    <property type="project" value="InterPro"/>
</dbReference>
<dbReference type="InterPro" id="IPR005300">
    <property type="entry name" value="MltA_B"/>
</dbReference>
<dbReference type="Pfam" id="PF03562">
    <property type="entry name" value="MltA"/>
    <property type="match status" value="1"/>
</dbReference>
<dbReference type="EMBL" id="FOSQ01000003">
    <property type="protein sequence ID" value="SFK50234.1"/>
    <property type="molecule type" value="Genomic_DNA"/>
</dbReference>
<comment type="catalytic activity">
    <reaction evidence="1">
        <text>Exolytic cleavage of the (1-&gt;4)-beta-glycosidic linkage between N-acetylmuramic acid (MurNAc) and N-acetylglucosamine (GlcNAc) residues in peptidoglycan, from either the reducing or the non-reducing ends of the peptidoglycan chains, with concomitant formation of a 1,6-anhydrobond in the MurNAc residue.</text>
        <dbReference type="EC" id="4.2.2.n1"/>
    </reaction>
</comment>
<dbReference type="GO" id="GO:0008933">
    <property type="term" value="F:peptidoglycan lytic transglycosylase activity"/>
    <property type="evidence" value="ECO:0007669"/>
    <property type="project" value="TreeGrafter"/>
</dbReference>
<gene>
    <name evidence="7" type="ORF">SAMN02745775_10364</name>
</gene>
<dbReference type="SMART" id="SM00925">
    <property type="entry name" value="MltA"/>
    <property type="match status" value="1"/>
</dbReference>
<dbReference type="PANTHER" id="PTHR30124:SF0">
    <property type="entry name" value="MEMBRANE-BOUND LYTIC MUREIN TRANSGLYCOSYLASE A"/>
    <property type="match status" value="1"/>
</dbReference>
<evidence type="ECO:0000256" key="3">
    <source>
        <dbReference type="ARBA" id="ARBA00023239"/>
    </source>
</evidence>
<dbReference type="OrthoDB" id="9783686at2"/>
<dbReference type="InterPro" id="IPR026044">
    <property type="entry name" value="MltA"/>
</dbReference>
<dbReference type="GO" id="GO:0009254">
    <property type="term" value="P:peptidoglycan turnover"/>
    <property type="evidence" value="ECO:0007669"/>
    <property type="project" value="InterPro"/>
</dbReference>
<keyword evidence="4" id="KW-0961">Cell wall biogenesis/degradation</keyword>
<dbReference type="EC" id="4.2.2.n1" evidence="2"/>
<dbReference type="GO" id="GO:0071555">
    <property type="term" value="P:cell wall organization"/>
    <property type="evidence" value="ECO:0007669"/>
    <property type="project" value="UniProtKB-KW"/>
</dbReference>
<dbReference type="Pfam" id="PF06725">
    <property type="entry name" value="3D"/>
    <property type="match status" value="1"/>
</dbReference>
<evidence type="ECO:0000256" key="1">
    <source>
        <dbReference type="ARBA" id="ARBA00001420"/>
    </source>
</evidence>
<dbReference type="Proteomes" id="UP000199473">
    <property type="component" value="Unassembled WGS sequence"/>
</dbReference>
<evidence type="ECO:0000256" key="4">
    <source>
        <dbReference type="ARBA" id="ARBA00023316"/>
    </source>
</evidence>
<reference evidence="7 8" key="1">
    <citation type="submission" date="2016-10" db="EMBL/GenBank/DDBJ databases">
        <authorList>
            <person name="de Groot N.N."/>
        </authorList>
    </citation>
    <scope>NUCLEOTIDE SEQUENCE [LARGE SCALE GENOMIC DNA]</scope>
    <source>
        <strain evidence="7 8">DSM 19981</strain>
    </source>
</reference>
<dbReference type="GO" id="GO:0004553">
    <property type="term" value="F:hydrolase activity, hydrolyzing O-glycosyl compounds"/>
    <property type="evidence" value="ECO:0007669"/>
    <property type="project" value="InterPro"/>
</dbReference>
<dbReference type="GO" id="GO:0009253">
    <property type="term" value="P:peptidoglycan catabolic process"/>
    <property type="evidence" value="ECO:0007669"/>
    <property type="project" value="TreeGrafter"/>
</dbReference>
<evidence type="ECO:0000256" key="2">
    <source>
        <dbReference type="ARBA" id="ARBA00012587"/>
    </source>
</evidence>
<evidence type="ECO:0000256" key="5">
    <source>
        <dbReference type="ARBA" id="ARBA00030918"/>
    </source>
</evidence>
<dbReference type="RefSeq" id="WP_092959158.1">
    <property type="nucleotide sequence ID" value="NZ_FOSQ01000003.1"/>
</dbReference>
<evidence type="ECO:0000313" key="8">
    <source>
        <dbReference type="Proteomes" id="UP000199473"/>
    </source>
</evidence>
<evidence type="ECO:0000313" key="7">
    <source>
        <dbReference type="EMBL" id="SFK50234.1"/>
    </source>
</evidence>
<keyword evidence="8" id="KW-1185">Reference proteome</keyword>
<dbReference type="AlphaFoldDB" id="A0A1I4A1H6"/>
<dbReference type="InterPro" id="IPR036908">
    <property type="entry name" value="RlpA-like_sf"/>
</dbReference>
<dbReference type="Gene3D" id="2.40.240.50">
    <property type="entry name" value="Barwin-like endoglucanases"/>
    <property type="match status" value="1"/>
</dbReference>
<proteinExistence type="predicted"/>
<sequence>MTVQGALPPGGWGPGKALPSLVALSLALAACTQPLPHPVPFTDLPGWQSDRVAQSIPAFRESCAVLARLPPDRALGGDGPLARDAGDFAPACTAAAALPPDDERAARAFLTRHFTPWAVGQDTLTGYFEPELRGSPTPTPALSTPLLARPPALVEADLGAFAPDLRGRRTAGLVRDGRLHPFPDRAAIAGGALAGQGLELAWVDPVDAFFLHIQGSGRVAFPDGRVLRLGYAAQNGHAYVAIGRFLIESGAVAREAMSMQAIRDWLRAAPPGEAAALMARNPSYIFFRELAGLAPGKGPLGALGAPLTPGRSIAVDRTRTPLGTPVWIAGRGVERLAVAQDTGGAIRGAARADLFTGWGDAAAEEAGPMRDPARLFVLLPPSAP</sequence>
<dbReference type="CDD" id="cd14668">
    <property type="entry name" value="mlta_B"/>
    <property type="match status" value="1"/>
</dbReference>
<dbReference type="SUPFAM" id="SSF50685">
    <property type="entry name" value="Barwin-like endoglucanases"/>
    <property type="match status" value="1"/>
</dbReference>
<dbReference type="CDD" id="cd14485">
    <property type="entry name" value="mltA_like_LT_A"/>
    <property type="match status" value="1"/>
</dbReference>
<dbReference type="Gene3D" id="2.40.40.10">
    <property type="entry name" value="RlpA-like domain"/>
    <property type="match status" value="1"/>
</dbReference>
<protein>
    <recommendedName>
        <fullName evidence="2">peptidoglycan lytic exotransglycosylase</fullName>
        <ecNumber evidence="2">4.2.2.n1</ecNumber>
    </recommendedName>
    <alternativeName>
        <fullName evidence="5">Murein hydrolase A</fullName>
    </alternativeName>
</protein>
<dbReference type="PIRSF" id="PIRSF019422">
    <property type="entry name" value="MltA"/>
    <property type="match status" value="1"/>
</dbReference>
<name>A0A1I4A1H6_9PROT</name>
<organism evidence="7 8">
    <name type="scientific">Falsiroseomonas stagni DSM 19981</name>
    <dbReference type="NCBI Taxonomy" id="1123062"/>
    <lineage>
        <taxon>Bacteria</taxon>
        <taxon>Pseudomonadati</taxon>
        <taxon>Pseudomonadota</taxon>
        <taxon>Alphaproteobacteria</taxon>
        <taxon>Acetobacterales</taxon>
        <taxon>Roseomonadaceae</taxon>
        <taxon>Falsiroseomonas</taxon>
    </lineage>
</organism>
<accession>A0A1I4A1H6</accession>
<dbReference type="PANTHER" id="PTHR30124">
    <property type="entry name" value="MEMBRANE-BOUND LYTIC MUREIN TRANSGLYCOSYLASE A"/>
    <property type="match status" value="1"/>
</dbReference>
<keyword evidence="3" id="KW-0456">Lyase</keyword>
<dbReference type="InterPro" id="IPR010611">
    <property type="entry name" value="3D_dom"/>
</dbReference>
<evidence type="ECO:0000259" key="6">
    <source>
        <dbReference type="SMART" id="SM00925"/>
    </source>
</evidence>